<dbReference type="OrthoDB" id="9920141at2"/>
<evidence type="ECO:0000313" key="1">
    <source>
        <dbReference type="EMBL" id="KRM60676.1"/>
    </source>
</evidence>
<dbReference type="RefSeq" id="WP_057779822.1">
    <property type="nucleotide sequence ID" value="NZ_AYYY01000061.1"/>
</dbReference>
<organism evidence="1 2">
    <name type="scientific">Paucilactobacillus vaccinostercus DSM 20634</name>
    <dbReference type="NCBI Taxonomy" id="1423813"/>
    <lineage>
        <taxon>Bacteria</taxon>
        <taxon>Bacillati</taxon>
        <taxon>Bacillota</taxon>
        <taxon>Bacilli</taxon>
        <taxon>Lactobacillales</taxon>
        <taxon>Lactobacillaceae</taxon>
        <taxon>Paucilactobacillus</taxon>
    </lineage>
</organism>
<evidence type="ECO:0000313" key="2">
    <source>
        <dbReference type="Proteomes" id="UP000051733"/>
    </source>
</evidence>
<reference evidence="1 2" key="1">
    <citation type="journal article" date="2015" name="Genome Announc.">
        <title>Expanding the biotechnology potential of lactobacilli through comparative genomics of 213 strains and associated genera.</title>
        <authorList>
            <person name="Sun Z."/>
            <person name="Harris H.M."/>
            <person name="McCann A."/>
            <person name="Guo C."/>
            <person name="Argimon S."/>
            <person name="Zhang W."/>
            <person name="Yang X."/>
            <person name="Jeffery I.B."/>
            <person name="Cooney J.C."/>
            <person name="Kagawa T.F."/>
            <person name="Liu W."/>
            <person name="Song Y."/>
            <person name="Salvetti E."/>
            <person name="Wrobel A."/>
            <person name="Rasinkangas P."/>
            <person name="Parkhill J."/>
            <person name="Rea M.C."/>
            <person name="O'Sullivan O."/>
            <person name="Ritari J."/>
            <person name="Douillard F.P."/>
            <person name="Paul Ross R."/>
            <person name="Yang R."/>
            <person name="Briner A.E."/>
            <person name="Felis G.E."/>
            <person name="de Vos W.M."/>
            <person name="Barrangou R."/>
            <person name="Klaenhammer T.R."/>
            <person name="Caufield P.W."/>
            <person name="Cui Y."/>
            <person name="Zhang H."/>
            <person name="O'Toole P.W."/>
        </authorList>
    </citation>
    <scope>NUCLEOTIDE SEQUENCE [LARGE SCALE GENOMIC DNA]</scope>
    <source>
        <strain evidence="1 2">DSM 20634</strain>
    </source>
</reference>
<dbReference type="PATRIC" id="fig|1423813.3.peg.164"/>
<gene>
    <name evidence="1" type="ORF">FC26_GL000152</name>
</gene>
<dbReference type="EMBL" id="AYYY01000061">
    <property type="protein sequence ID" value="KRM60676.1"/>
    <property type="molecule type" value="Genomic_DNA"/>
</dbReference>
<protein>
    <submittedName>
        <fullName evidence="1">Uncharacterized protein</fullName>
    </submittedName>
</protein>
<name>A0A0R2A5D2_9LACO</name>
<keyword evidence="2" id="KW-1185">Reference proteome</keyword>
<dbReference type="AlphaFoldDB" id="A0A0R2A5D2"/>
<dbReference type="Proteomes" id="UP000051733">
    <property type="component" value="Unassembled WGS sequence"/>
</dbReference>
<proteinExistence type="predicted"/>
<comment type="caution">
    <text evidence="1">The sequence shown here is derived from an EMBL/GenBank/DDBJ whole genome shotgun (WGS) entry which is preliminary data.</text>
</comment>
<accession>A0A0R2A5D2</accession>
<sequence>MGKQKSATIEPLVKLRILDLYFGGKTAKEISRYLDIPFISVNRFIKHFNEYNQTFEIPITLSRTRLIHQALQRYMQEELAEFGHFDTAGDYIPVIWQHISTLAPECGPEAETQRQSYFNALKLCEQWQAVDTQILEIMNHANHE</sequence>